<evidence type="ECO:0000313" key="1">
    <source>
        <dbReference type="EMBL" id="KUM50532.1"/>
    </source>
</evidence>
<keyword evidence="1" id="KW-0496">Mitochondrion</keyword>
<comment type="caution">
    <text evidence="1">The sequence shown here is derived from an EMBL/GenBank/DDBJ whole genome shotgun (WGS) entry which is preliminary data.</text>
</comment>
<protein>
    <submittedName>
        <fullName evidence="1">Uncharacterized protein</fullName>
    </submittedName>
</protein>
<name>A0A101M452_PICGL</name>
<reference evidence="1" key="1">
    <citation type="journal article" date="2015" name="Genome Biol. Evol.">
        <title>Organellar Genomes of White Spruce (Picea glauca): Assembly and Annotation.</title>
        <authorList>
            <person name="Jackman S.D."/>
            <person name="Warren R.L."/>
            <person name="Gibb E.A."/>
            <person name="Vandervalk B.P."/>
            <person name="Mohamadi H."/>
            <person name="Chu J."/>
            <person name="Raymond A."/>
            <person name="Pleasance S."/>
            <person name="Coope R."/>
            <person name="Wildung M.R."/>
            <person name="Ritland C.E."/>
            <person name="Bousquet J."/>
            <person name="Jones S.J."/>
            <person name="Bohlmann J."/>
            <person name="Birol I."/>
        </authorList>
    </citation>
    <scope>NUCLEOTIDE SEQUENCE [LARGE SCALE GENOMIC DNA]</scope>
    <source>
        <tissue evidence="1">Flushing bud</tissue>
    </source>
</reference>
<accession>A0A101M452</accession>
<geneLocation type="mitochondrion" evidence="1"/>
<dbReference type="AlphaFoldDB" id="A0A101M452"/>
<organism evidence="1">
    <name type="scientific">Picea glauca</name>
    <name type="common">White spruce</name>
    <name type="synonym">Pinus glauca</name>
    <dbReference type="NCBI Taxonomy" id="3330"/>
    <lineage>
        <taxon>Eukaryota</taxon>
        <taxon>Viridiplantae</taxon>
        <taxon>Streptophyta</taxon>
        <taxon>Embryophyta</taxon>
        <taxon>Tracheophyta</taxon>
        <taxon>Spermatophyta</taxon>
        <taxon>Pinopsida</taxon>
        <taxon>Pinidae</taxon>
        <taxon>Conifers I</taxon>
        <taxon>Pinales</taxon>
        <taxon>Pinaceae</taxon>
        <taxon>Picea</taxon>
    </lineage>
</organism>
<gene>
    <name evidence="1" type="ORF">ABT39_MTgene375</name>
</gene>
<sequence length="74" mass="8555">MPLVIVGLPNWDRQRMNEWGGLPRLRPFLMRSDFLPGQIKHFVPRPFWVESLNVPRPTMPSCYGFQQNGDGSVS</sequence>
<proteinExistence type="predicted"/>
<dbReference type="EMBL" id="LKAM01000001">
    <property type="protein sequence ID" value="KUM50532.1"/>
    <property type="molecule type" value="Genomic_DNA"/>
</dbReference>